<sequence>MYILKRIAAYMIDLMVVVAPLSALSAFAENEVFERVPSQFLSFGSPVSWALPLALPVLFLGTVTGLTGRSPGKLITFLKVEDGGGDPPGIAQGIVRELIKAVSLAFILGIFWAIQSLATRRRTFYDEWLDLEVDDLRPTGLTPTQKNFRKYMREQARRQKG</sequence>
<dbReference type="EMBL" id="CP019082">
    <property type="protein sequence ID" value="APW63255.1"/>
    <property type="molecule type" value="Genomic_DNA"/>
</dbReference>
<evidence type="ECO:0000256" key="1">
    <source>
        <dbReference type="ARBA" id="ARBA00004141"/>
    </source>
</evidence>
<protein>
    <recommendedName>
        <fullName evidence="6">RDD domain-containing protein</fullName>
    </recommendedName>
</protein>
<keyword evidence="8" id="KW-1185">Reference proteome</keyword>
<dbReference type="KEGG" id="pbor:BSF38_04819"/>
<feature type="domain" description="RDD" evidence="6">
    <location>
        <begin position="4"/>
        <end position="128"/>
    </location>
</feature>
<dbReference type="Pfam" id="PF06271">
    <property type="entry name" value="RDD"/>
    <property type="match status" value="1"/>
</dbReference>
<accession>A0A1U7CWE8</accession>
<evidence type="ECO:0000313" key="8">
    <source>
        <dbReference type="Proteomes" id="UP000186309"/>
    </source>
</evidence>
<dbReference type="AlphaFoldDB" id="A0A1U7CWE8"/>
<dbReference type="Proteomes" id="UP000186309">
    <property type="component" value="Chromosome"/>
</dbReference>
<feature type="transmembrane region" description="Helical" evidence="5">
    <location>
        <begin position="7"/>
        <end position="27"/>
    </location>
</feature>
<reference evidence="8" key="1">
    <citation type="submission" date="2016-12" db="EMBL/GenBank/DDBJ databases">
        <title>Comparative genomics of four Isosphaeraceae planctomycetes: a common pool of plasmids and glycoside hydrolase genes.</title>
        <authorList>
            <person name="Ivanova A."/>
        </authorList>
    </citation>
    <scope>NUCLEOTIDE SEQUENCE [LARGE SCALE GENOMIC DNA]</scope>
    <source>
        <strain evidence="8">PX4</strain>
    </source>
</reference>
<keyword evidence="4 5" id="KW-0472">Membrane</keyword>
<evidence type="ECO:0000259" key="6">
    <source>
        <dbReference type="Pfam" id="PF06271"/>
    </source>
</evidence>
<dbReference type="InterPro" id="IPR010432">
    <property type="entry name" value="RDD"/>
</dbReference>
<name>A0A1U7CWE8_9BACT</name>
<proteinExistence type="predicted"/>
<comment type="subcellular location">
    <subcellularLocation>
        <location evidence="1">Membrane</location>
        <topology evidence="1">Multi-pass membrane protein</topology>
    </subcellularLocation>
</comment>
<keyword evidence="2 5" id="KW-0812">Transmembrane</keyword>
<evidence type="ECO:0000256" key="3">
    <source>
        <dbReference type="ARBA" id="ARBA00022989"/>
    </source>
</evidence>
<evidence type="ECO:0000256" key="5">
    <source>
        <dbReference type="SAM" id="Phobius"/>
    </source>
</evidence>
<dbReference type="RefSeq" id="WP_076349633.1">
    <property type="nucleotide sequence ID" value="NZ_CP019082.1"/>
</dbReference>
<evidence type="ECO:0000256" key="4">
    <source>
        <dbReference type="ARBA" id="ARBA00023136"/>
    </source>
</evidence>
<evidence type="ECO:0000256" key="2">
    <source>
        <dbReference type="ARBA" id="ARBA00022692"/>
    </source>
</evidence>
<evidence type="ECO:0000313" key="7">
    <source>
        <dbReference type="EMBL" id="APW63255.1"/>
    </source>
</evidence>
<organism evidence="7 8">
    <name type="scientific">Paludisphaera borealis</name>
    <dbReference type="NCBI Taxonomy" id="1387353"/>
    <lineage>
        <taxon>Bacteria</taxon>
        <taxon>Pseudomonadati</taxon>
        <taxon>Planctomycetota</taxon>
        <taxon>Planctomycetia</taxon>
        <taxon>Isosphaerales</taxon>
        <taxon>Isosphaeraceae</taxon>
        <taxon>Paludisphaera</taxon>
    </lineage>
</organism>
<keyword evidence="3 5" id="KW-1133">Transmembrane helix</keyword>
<dbReference type="GO" id="GO:0016020">
    <property type="term" value="C:membrane"/>
    <property type="evidence" value="ECO:0007669"/>
    <property type="project" value="UniProtKB-SubCell"/>
</dbReference>
<gene>
    <name evidence="7" type="ORF">BSF38_04819</name>
</gene>
<feature type="transmembrane region" description="Helical" evidence="5">
    <location>
        <begin position="47"/>
        <end position="66"/>
    </location>
</feature>